<dbReference type="InterPro" id="IPR011042">
    <property type="entry name" value="6-blade_b-propeller_TolB-like"/>
</dbReference>
<dbReference type="EMBL" id="JAGTJQ010000011">
    <property type="protein sequence ID" value="KAH7018143.1"/>
    <property type="molecule type" value="Genomic_DNA"/>
</dbReference>
<evidence type="ECO:0000313" key="2">
    <source>
        <dbReference type="EMBL" id="KAH7018143.1"/>
    </source>
</evidence>
<evidence type="ECO:0000313" key="3">
    <source>
        <dbReference type="Proteomes" id="UP000756346"/>
    </source>
</evidence>
<protein>
    <submittedName>
        <fullName evidence="2">Uncharacterized protein</fullName>
    </submittedName>
</protein>
<dbReference type="RefSeq" id="XP_046006410.1">
    <property type="nucleotide sequence ID" value="XM_046159581.1"/>
</dbReference>
<feature type="compositionally biased region" description="Basic and acidic residues" evidence="1">
    <location>
        <begin position="8"/>
        <end position="30"/>
    </location>
</feature>
<feature type="region of interest" description="Disordered" evidence="1">
    <location>
        <begin position="1"/>
        <end position="41"/>
    </location>
</feature>
<dbReference type="OrthoDB" id="5307922at2759"/>
<dbReference type="Gene3D" id="2.120.10.30">
    <property type="entry name" value="TolB, C-terminal domain"/>
    <property type="match status" value="1"/>
</dbReference>
<dbReference type="SUPFAM" id="SSF63829">
    <property type="entry name" value="Calcium-dependent phosphotriesterase"/>
    <property type="match status" value="1"/>
</dbReference>
<dbReference type="Proteomes" id="UP000756346">
    <property type="component" value="Unassembled WGS sequence"/>
</dbReference>
<proteinExistence type="predicted"/>
<dbReference type="PANTHER" id="PTHR11799">
    <property type="entry name" value="PARAOXONASE"/>
    <property type="match status" value="1"/>
</dbReference>
<dbReference type="GeneID" id="70189127"/>
<dbReference type="AlphaFoldDB" id="A0A9P8XU42"/>
<keyword evidence="3" id="KW-1185">Reference proteome</keyword>
<sequence>MAPGMIRGSDDDARFNDQCRDPWRDMDDGARKRHQHHCPDTLAKPLEADVESLAGDEMEPSSDPQQIACGGCFTQQLPFLVLLAPWFWGRLQVIPLFWRNAPDVLPRHNVLGAGTGKYEIKFGDRVRSCEDVILLEEQGLAVMGCDPGRERYNTVMGIFIPGPVTSADLYLYDYKTASTPDSQALRRIELVGFDEGRLDFHTLGMGLDEQTGTLFVANHRREAAAGASIEVFRLDVSSPEAPTATHLRTIEHPLIHGPNSLAVVSGTEFFVTNDHYFLVKHHRVLAMLETYLAPPFGTVVHVRLDNNKYDDGSSSSKGVQASVVARLPYANGIEFLNATTLAVASTSDAAVYLYTVTPNEEEEGAAHDAAPPRLAYTGTKIPVPFLPDNLSVTSSLSPSSSSSKKLLIAGHPHVLSTVKYAKTRYICNDPAELASAATSAEQQQYCADVEGQNRATSWVSEWDPATGQLRHLYSGTGYPSSATAVLDPARGVGIMAGLYAKGIMVWRD</sequence>
<accession>A0A9P8XU42</accession>
<dbReference type="PANTHER" id="PTHR11799:SF30">
    <property type="entry name" value="SERUM PARAOXONASE_ARYLESTERASE 2"/>
    <property type="match status" value="1"/>
</dbReference>
<organism evidence="2 3">
    <name type="scientific">Microdochium trichocladiopsis</name>
    <dbReference type="NCBI Taxonomy" id="1682393"/>
    <lineage>
        <taxon>Eukaryota</taxon>
        <taxon>Fungi</taxon>
        <taxon>Dikarya</taxon>
        <taxon>Ascomycota</taxon>
        <taxon>Pezizomycotina</taxon>
        <taxon>Sordariomycetes</taxon>
        <taxon>Xylariomycetidae</taxon>
        <taxon>Xylariales</taxon>
        <taxon>Microdochiaceae</taxon>
        <taxon>Microdochium</taxon>
    </lineage>
</organism>
<reference evidence="2" key="1">
    <citation type="journal article" date="2021" name="Nat. Commun.">
        <title>Genetic determinants of endophytism in the Arabidopsis root mycobiome.</title>
        <authorList>
            <person name="Mesny F."/>
            <person name="Miyauchi S."/>
            <person name="Thiergart T."/>
            <person name="Pickel B."/>
            <person name="Atanasova L."/>
            <person name="Karlsson M."/>
            <person name="Huettel B."/>
            <person name="Barry K.W."/>
            <person name="Haridas S."/>
            <person name="Chen C."/>
            <person name="Bauer D."/>
            <person name="Andreopoulos W."/>
            <person name="Pangilinan J."/>
            <person name="LaButti K."/>
            <person name="Riley R."/>
            <person name="Lipzen A."/>
            <person name="Clum A."/>
            <person name="Drula E."/>
            <person name="Henrissat B."/>
            <person name="Kohler A."/>
            <person name="Grigoriev I.V."/>
            <person name="Martin F.M."/>
            <person name="Hacquard S."/>
        </authorList>
    </citation>
    <scope>NUCLEOTIDE SEQUENCE</scope>
    <source>
        <strain evidence="2">MPI-CAGE-CH-0230</strain>
    </source>
</reference>
<name>A0A9P8XU42_9PEZI</name>
<gene>
    <name evidence="2" type="ORF">B0I36DRAFT_368186</name>
</gene>
<dbReference type="InterPro" id="IPR051288">
    <property type="entry name" value="Serum_paraoxonase/arylesterase"/>
</dbReference>
<comment type="caution">
    <text evidence="2">The sequence shown here is derived from an EMBL/GenBank/DDBJ whole genome shotgun (WGS) entry which is preliminary data.</text>
</comment>
<evidence type="ECO:0000256" key="1">
    <source>
        <dbReference type="SAM" id="MobiDB-lite"/>
    </source>
</evidence>